<feature type="transmembrane region" description="Helical" evidence="6">
    <location>
        <begin position="307"/>
        <end position="330"/>
    </location>
</feature>
<dbReference type="EMBL" id="JAMQAY010000015">
    <property type="protein sequence ID" value="MCM2404226.1"/>
    <property type="molecule type" value="Genomic_DNA"/>
</dbReference>
<gene>
    <name evidence="8" type="ORF">NBH20_23900</name>
</gene>
<comment type="caution">
    <text evidence="8">The sequence shown here is derived from an EMBL/GenBank/DDBJ whole genome shotgun (WGS) entry which is preliminary data.</text>
</comment>
<evidence type="ECO:0000313" key="9">
    <source>
        <dbReference type="Proteomes" id="UP001155079"/>
    </source>
</evidence>
<feature type="transmembrane region" description="Helical" evidence="6">
    <location>
        <begin position="342"/>
        <end position="364"/>
    </location>
</feature>
<feature type="transmembrane region" description="Helical" evidence="6">
    <location>
        <begin position="60"/>
        <end position="79"/>
    </location>
</feature>
<evidence type="ECO:0000256" key="5">
    <source>
        <dbReference type="ARBA" id="ARBA00023136"/>
    </source>
</evidence>
<dbReference type="RefSeq" id="WP_250946946.1">
    <property type="nucleotide sequence ID" value="NZ_JAMQAY010000015.1"/>
</dbReference>
<feature type="transmembrane region" description="Helical" evidence="6">
    <location>
        <begin position="86"/>
        <end position="106"/>
    </location>
</feature>
<keyword evidence="9" id="KW-1185">Reference proteome</keyword>
<dbReference type="PANTHER" id="PTHR43124:SF5">
    <property type="entry name" value="PURINE RIBONUCLEOSIDE EFFLUX PUMP NEPI"/>
    <property type="match status" value="1"/>
</dbReference>
<dbReference type="PROSITE" id="PS50850">
    <property type="entry name" value="MFS"/>
    <property type="match status" value="1"/>
</dbReference>
<dbReference type="PANTHER" id="PTHR43124">
    <property type="entry name" value="PURINE EFFLUX PUMP PBUE"/>
    <property type="match status" value="1"/>
</dbReference>
<keyword evidence="5 6" id="KW-0472">Membrane</keyword>
<dbReference type="InterPro" id="IPR011701">
    <property type="entry name" value="MFS"/>
</dbReference>
<evidence type="ECO:0000256" key="6">
    <source>
        <dbReference type="SAM" id="Phobius"/>
    </source>
</evidence>
<keyword evidence="3 6" id="KW-0812">Transmembrane</keyword>
<dbReference type="SUPFAM" id="SSF103473">
    <property type="entry name" value="MFS general substrate transporter"/>
    <property type="match status" value="1"/>
</dbReference>
<keyword evidence="4 6" id="KW-1133">Transmembrane helix</keyword>
<feature type="domain" description="Major facilitator superfamily (MFS) profile" evidence="7">
    <location>
        <begin position="21"/>
        <end position="395"/>
    </location>
</feature>
<evidence type="ECO:0000313" key="8">
    <source>
        <dbReference type="EMBL" id="MCM2404226.1"/>
    </source>
</evidence>
<feature type="transmembrane region" description="Helical" evidence="6">
    <location>
        <begin position="112"/>
        <end position="134"/>
    </location>
</feature>
<sequence length="401" mass="41905">MLAQPVLSDETHIDRSPAWSGVFALSLGAFALIASEFMPVSLLTPIASDLRITEGQAGQAISVSGAFAVMTSLFISAVIGQLDRKLVLLALTGLVIISGSIVAFAPNYEIFMVGRAFIGVAIGGFWSMSAATAIRLVPGHKVPRALAILNGGNALATVVAAPLGSFLGGLIGWRGAFFFVVPIAAIVFAWQMVSLPAMKPLSRTSTTRAFKLLKRPVVALGMVAASIFFMGQFALFTYLRPFLETVQHVDVSMLSFMLLLMGITGFIGTLLIGWFIKAGLYRTLTIIPAIMALIAVALVLSSDSLSFTAVSLGLWGLLATGAPVGWWTWVAKTMPHDAEAGGGLLVAVAQLAITLGAVIGGFLFDASGYQATFGVSAVMLVIAATFTLLAARSGAAEMRTA</sequence>
<proteinExistence type="predicted"/>
<dbReference type="Proteomes" id="UP001155079">
    <property type="component" value="Unassembled WGS sequence"/>
</dbReference>
<feature type="transmembrane region" description="Helical" evidence="6">
    <location>
        <begin position="21"/>
        <end position="40"/>
    </location>
</feature>
<protein>
    <submittedName>
        <fullName evidence="8">MFS transporter</fullName>
    </submittedName>
</protein>
<keyword evidence="2" id="KW-1003">Cell membrane</keyword>
<feature type="transmembrane region" description="Helical" evidence="6">
    <location>
        <begin position="370"/>
        <end position="391"/>
    </location>
</feature>
<evidence type="ECO:0000256" key="3">
    <source>
        <dbReference type="ARBA" id="ARBA00022692"/>
    </source>
</evidence>
<accession>A0ABT0VEA0</accession>
<feature type="transmembrane region" description="Helical" evidence="6">
    <location>
        <begin position="283"/>
        <end position="301"/>
    </location>
</feature>
<feature type="transmembrane region" description="Helical" evidence="6">
    <location>
        <begin position="217"/>
        <end position="239"/>
    </location>
</feature>
<comment type="subcellular location">
    <subcellularLocation>
        <location evidence="1">Cell membrane</location>
        <topology evidence="1">Multi-pass membrane protein</topology>
    </subcellularLocation>
</comment>
<evidence type="ECO:0000259" key="7">
    <source>
        <dbReference type="PROSITE" id="PS50850"/>
    </source>
</evidence>
<dbReference type="InterPro" id="IPR036259">
    <property type="entry name" value="MFS_trans_sf"/>
</dbReference>
<organism evidence="8 9">
    <name type="scientific">Ciceribacter sichuanensis</name>
    <dbReference type="NCBI Taxonomy" id="2949647"/>
    <lineage>
        <taxon>Bacteria</taxon>
        <taxon>Pseudomonadati</taxon>
        <taxon>Pseudomonadota</taxon>
        <taxon>Alphaproteobacteria</taxon>
        <taxon>Hyphomicrobiales</taxon>
        <taxon>Rhizobiaceae</taxon>
        <taxon>Ciceribacter</taxon>
    </lineage>
</organism>
<dbReference type="Pfam" id="PF07690">
    <property type="entry name" value="MFS_1"/>
    <property type="match status" value="1"/>
</dbReference>
<evidence type="ECO:0000256" key="1">
    <source>
        <dbReference type="ARBA" id="ARBA00004651"/>
    </source>
</evidence>
<dbReference type="CDD" id="cd17324">
    <property type="entry name" value="MFS_NepI_like"/>
    <property type="match status" value="1"/>
</dbReference>
<feature type="transmembrane region" description="Helical" evidence="6">
    <location>
        <begin position="177"/>
        <end position="197"/>
    </location>
</feature>
<dbReference type="InterPro" id="IPR050189">
    <property type="entry name" value="MFS_Efflux_Transporters"/>
</dbReference>
<evidence type="ECO:0000256" key="2">
    <source>
        <dbReference type="ARBA" id="ARBA00022475"/>
    </source>
</evidence>
<feature type="transmembrane region" description="Helical" evidence="6">
    <location>
        <begin position="251"/>
        <end position="276"/>
    </location>
</feature>
<evidence type="ECO:0000256" key="4">
    <source>
        <dbReference type="ARBA" id="ARBA00022989"/>
    </source>
</evidence>
<feature type="transmembrane region" description="Helical" evidence="6">
    <location>
        <begin position="146"/>
        <end position="171"/>
    </location>
</feature>
<reference evidence="8 9" key="1">
    <citation type="submission" date="2022-06" db="EMBL/GenBank/DDBJ databases">
        <authorList>
            <person name="Sun Q."/>
        </authorList>
    </citation>
    <scope>NUCLEOTIDE SEQUENCE [LARGE SCALE GENOMIC DNA]</scope>
    <source>
        <strain evidence="8 9">S153</strain>
    </source>
</reference>
<name>A0ABT0VEA0_9HYPH</name>
<dbReference type="Gene3D" id="1.20.1250.20">
    <property type="entry name" value="MFS general substrate transporter like domains"/>
    <property type="match status" value="1"/>
</dbReference>
<dbReference type="InterPro" id="IPR020846">
    <property type="entry name" value="MFS_dom"/>
</dbReference>